<proteinExistence type="predicted"/>
<evidence type="ECO:0000256" key="2">
    <source>
        <dbReference type="SAM" id="Phobius"/>
    </source>
</evidence>
<feature type="region of interest" description="Disordered" evidence="1">
    <location>
        <begin position="331"/>
        <end position="409"/>
    </location>
</feature>
<feature type="signal peptide" evidence="3">
    <location>
        <begin position="1"/>
        <end position="23"/>
    </location>
</feature>
<keyword evidence="2" id="KW-0472">Membrane</keyword>
<dbReference type="OrthoDB" id="5338512at2759"/>
<feature type="compositionally biased region" description="Polar residues" evidence="1">
    <location>
        <begin position="399"/>
        <end position="409"/>
    </location>
</feature>
<feature type="compositionally biased region" description="Polar residues" evidence="1">
    <location>
        <begin position="245"/>
        <end position="263"/>
    </location>
</feature>
<comment type="caution">
    <text evidence="4">The sequence shown here is derived from an EMBL/GenBank/DDBJ whole genome shotgun (WGS) entry which is preliminary data.</text>
</comment>
<reference evidence="4 5" key="1">
    <citation type="journal article" date="2018" name="IMA Fungus">
        <title>IMA Genome-F 9: Draft genome sequence of Annulohypoxylon stygium, Aspergillus mulundensis, Berkeleyomyces basicola (syn. Thielaviopsis basicola), Ceratocystis smalleyi, two Cercospora beticola strains, Coleophoma cylindrospora, Fusarium fracticaudum, Phialophora cf. hyalina, and Morchella septimelata.</title>
        <authorList>
            <person name="Wingfield B.D."/>
            <person name="Bills G.F."/>
            <person name="Dong Y."/>
            <person name="Huang W."/>
            <person name="Nel W.J."/>
            <person name="Swalarsk-Parry B.S."/>
            <person name="Vaghefi N."/>
            <person name="Wilken P.M."/>
            <person name="An Z."/>
            <person name="de Beer Z.W."/>
            <person name="De Vos L."/>
            <person name="Chen L."/>
            <person name="Duong T.A."/>
            <person name="Gao Y."/>
            <person name="Hammerbacher A."/>
            <person name="Kikkert J.R."/>
            <person name="Li Y."/>
            <person name="Li H."/>
            <person name="Li K."/>
            <person name="Li Q."/>
            <person name="Liu X."/>
            <person name="Ma X."/>
            <person name="Naidoo K."/>
            <person name="Pethybridge S.J."/>
            <person name="Sun J."/>
            <person name="Steenkamp E.T."/>
            <person name="van der Nest M.A."/>
            <person name="van Wyk S."/>
            <person name="Wingfield M.J."/>
            <person name="Xiong C."/>
            <person name="Yue Q."/>
            <person name="Zhang X."/>
        </authorList>
    </citation>
    <scope>NUCLEOTIDE SEQUENCE [LARGE SCALE GENOMIC DNA]</scope>
    <source>
        <strain evidence="4 5">BP6252</strain>
    </source>
</reference>
<dbReference type="EMBL" id="PDLM01000012">
    <property type="protein sequence ID" value="RDW64762.1"/>
    <property type="molecule type" value="Genomic_DNA"/>
</dbReference>
<gene>
    <name evidence="4" type="ORF">BP6252_10413</name>
</gene>
<feature type="chain" id="PRO_5017812055" description="Mid2 domain-containing protein" evidence="3">
    <location>
        <begin position="24"/>
        <end position="409"/>
    </location>
</feature>
<feature type="region of interest" description="Disordered" evidence="1">
    <location>
        <begin position="301"/>
        <end position="320"/>
    </location>
</feature>
<feature type="transmembrane region" description="Helical" evidence="2">
    <location>
        <begin position="211"/>
        <end position="237"/>
    </location>
</feature>
<feature type="region of interest" description="Disordered" evidence="1">
    <location>
        <begin position="142"/>
        <end position="196"/>
    </location>
</feature>
<feature type="region of interest" description="Disordered" evidence="1">
    <location>
        <begin position="238"/>
        <end position="264"/>
    </location>
</feature>
<name>A0A3D8QSK3_9HELO</name>
<accession>A0A3D8QSK3</accession>
<evidence type="ECO:0000313" key="4">
    <source>
        <dbReference type="EMBL" id="RDW64762.1"/>
    </source>
</evidence>
<protein>
    <recommendedName>
        <fullName evidence="6">Mid2 domain-containing protein</fullName>
    </recommendedName>
</protein>
<feature type="compositionally biased region" description="Basic and acidic residues" evidence="1">
    <location>
        <begin position="366"/>
        <end position="375"/>
    </location>
</feature>
<organism evidence="4 5">
    <name type="scientific">Coleophoma cylindrospora</name>
    <dbReference type="NCBI Taxonomy" id="1849047"/>
    <lineage>
        <taxon>Eukaryota</taxon>
        <taxon>Fungi</taxon>
        <taxon>Dikarya</taxon>
        <taxon>Ascomycota</taxon>
        <taxon>Pezizomycotina</taxon>
        <taxon>Leotiomycetes</taxon>
        <taxon>Helotiales</taxon>
        <taxon>Dermateaceae</taxon>
        <taxon>Coleophoma</taxon>
    </lineage>
</organism>
<sequence length="409" mass="42704">MRQNKIIGGFLAAIVCFTTSTSARSLSEQLFTRASVCADSFTQCSQAGLPSNFCCSQSTTCLVLAGNTTVLCCPTGSSCSTIAPITCDITAQNATLHPNNALKTTALTLSLPTCGSNCCPFGYMCNSSGNCQLSADQNTAPGSSSSSSSSTKSSTTASSTTTSKSTSTSTSASTSATASLPTATLSPQTNSTSTTTTLPIQKSCNAFPAGAVLAGFFPGLVLGVLLTVASICIMGAARRRRNQVKRSSSPSFGNISDPQPSSDIRTDFLRKVPQTPSSQAPSSPARQGSLYRVRSLFRKPHAAQESPRFGESSPVVPPLPLNVQRNKIPSPVGGGSVNSGPQRPVTPILQREPSYEDVPLFADKGTLAERQRTGRESSQTTFTDMIEKSRGLAGLPKNQPYSVQSPPRR</sequence>
<keyword evidence="2" id="KW-0812">Transmembrane</keyword>
<keyword evidence="3" id="KW-0732">Signal</keyword>
<evidence type="ECO:0000313" key="5">
    <source>
        <dbReference type="Proteomes" id="UP000256645"/>
    </source>
</evidence>
<evidence type="ECO:0000256" key="3">
    <source>
        <dbReference type="SAM" id="SignalP"/>
    </source>
</evidence>
<feature type="compositionally biased region" description="Low complexity" evidence="1">
    <location>
        <begin position="143"/>
        <end position="196"/>
    </location>
</feature>
<dbReference type="AlphaFoldDB" id="A0A3D8QSK3"/>
<keyword evidence="2" id="KW-1133">Transmembrane helix</keyword>
<evidence type="ECO:0000256" key="1">
    <source>
        <dbReference type="SAM" id="MobiDB-lite"/>
    </source>
</evidence>
<evidence type="ECO:0008006" key="6">
    <source>
        <dbReference type="Google" id="ProtNLM"/>
    </source>
</evidence>
<keyword evidence="5" id="KW-1185">Reference proteome</keyword>
<dbReference type="Proteomes" id="UP000256645">
    <property type="component" value="Unassembled WGS sequence"/>
</dbReference>